<dbReference type="EC" id="1.1.1.-" evidence="4"/>
<keyword evidence="2 4" id="KW-0560">Oxidoreductase</keyword>
<accession>A0ABW3SKP5</accession>
<feature type="compositionally biased region" description="Basic and acidic residues" evidence="3">
    <location>
        <begin position="282"/>
        <end position="301"/>
    </location>
</feature>
<dbReference type="GO" id="GO:0016491">
    <property type="term" value="F:oxidoreductase activity"/>
    <property type="evidence" value="ECO:0007669"/>
    <property type="project" value="UniProtKB-KW"/>
</dbReference>
<proteinExistence type="inferred from homology"/>
<dbReference type="PANTHER" id="PTHR24321:SF8">
    <property type="entry name" value="ESTRADIOL 17-BETA-DEHYDROGENASE 8-RELATED"/>
    <property type="match status" value="1"/>
</dbReference>
<dbReference type="SUPFAM" id="SSF51735">
    <property type="entry name" value="NAD(P)-binding Rossmann-fold domains"/>
    <property type="match status" value="1"/>
</dbReference>
<dbReference type="NCBIfam" id="NF005559">
    <property type="entry name" value="PRK07231.1"/>
    <property type="match status" value="1"/>
</dbReference>
<dbReference type="Gene3D" id="3.40.50.720">
    <property type="entry name" value="NAD(P)-binding Rossmann-like Domain"/>
    <property type="match status" value="1"/>
</dbReference>
<reference evidence="5" key="1">
    <citation type="journal article" date="2019" name="Int. J. Syst. Evol. Microbiol.">
        <title>The Global Catalogue of Microorganisms (GCM) 10K type strain sequencing project: providing services to taxonomists for standard genome sequencing and annotation.</title>
        <authorList>
            <consortium name="The Broad Institute Genomics Platform"/>
            <consortium name="The Broad Institute Genome Sequencing Center for Infectious Disease"/>
            <person name="Wu L."/>
            <person name="Ma J."/>
        </authorList>
    </citation>
    <scope>NUCLEOTIDE SEQUENCE [LARGE SCALE GENOMIC DNA]</scope>
    <source>
        <strain evidence="5">JCM 31319</strain>
    </source>
</reference>
<name>A0ABW3SKP5_9BACT</name>
<dbReference type="Proteomes" id="UP001597094">
    <property type="component" value="Unassembled WGS sequence"/>
</dbReference>
<dbReference type="EMBL" id="JBHTLD010000022">
    <property type="protein sequence ID" value="MFD1185428.1"/>
    <property type="molecule type" value="Genomic_DNA"/>
</dbReference>
<dbReference type="InterPro" id="IPR036291">
    <property type="entry name" value="NAD(P)-bd_dom_sf"/>
</dbReference>
<organism evidence="4 5">
    <name type="scientific">Pontibacter rugosus</name>
    <dbReference type="NCBI Taxonomy" id="1745966"/>
    <lineage>
        <taxon>Bacteria</taxon>
        <taxon>Pseudomonadati</taxon>
        <taxon>Bacteroidota</taxon>
        <taxon>Cytophagia</taxon>
        <taxon>Cytophagales</taxon>
        <taxon>Hymenobacteraceae</taxon>
        <taxon>Pontibacter</taxon>
    </lineage>
</organism>
<dbReference type="PRINTS" id="PR00081">
    <property type="entry name" value="GDHRDH"/>
</dbReference>
<dbReference type="Pfam" id="PF13561">
    <property type="entry name" value="adh_short_C2"/>
    <property type="match status" value="1"/>
</dbReference>
<evidence type="ECO:0000313" key="4">
    <source>
        <dbReference type="EMBL" id="MFD1185428.1"/>
    </source>
</evidence>
<comment type="similarity">
    <text evidence="1">Belongs to the short-chain dehydrogenases/reductases (SDR) family.</text>
</comment>
<evidence type="ECO:0000256" key="3">
    <source>
        <dbReference type="SAM" id="MobiDB-lite"/>
    </source>
</evidence>
<evidence type="ECO:0000313" key="5">
    <source>
        <dbReference type="Proteomes" id="UP001597094"/>
    </source>
</evidence>
<comment type="caution">
    <text evidence="4">The sequence shown here is derived from an EMBL/GenBank/DDBJ whole genome shotgun (WGS) entry which is preliminary data.</text>
</comment>
<feature type="region of interest" description="Disordered" evidence="3">
    <location>
        <begin position="270"/>
        <end position="301"/>
    </location>
</feature>
<dbReference type="CDD" id="cd05233">
    <property type="entry name" value="SDR_c"/>
    <property type="match status" value="1"/>
</dbReference>
<protein>
    <submittedName>
        <fullName evidence="4">SDR family NAD(P)-dependent oxidoreductase</fullName>
        <ecNumber evidence="4">1.1.1.-</ecNumber>
    </submittedName>
</protein>
<keyword evidence="5" id="KW-1185">Reference proteome</keyword>
<sequence length="301" mass="31921">MSKNINEGLNYENKMGNRLEGKVAIVTGGGAGIGEAISKKFAKEGAKVIVAGLPEDPVEDVVKGIQEEGGTATPFKGDLSSLAIAQTCVELAVKQYGKLDILINNAGTFPETNMLPDFTEEAFDYLLKNNIKTTFAMSRAALPELQKTKGNIVTAGSESGVLGIAQNAPYGGTKGFNHAFTKGLAAEQAQNGVRCNIVAPGPIDTGWTHKETGPMDKQMEKMVTQGTLMGRRGTPEEVANVYLFLASYEASYVTGAIWPVDGGTLIAKGPAGDQAADSMKQQPKDDLNLEHSKDSHTSIRK</sequence>
<dbReference type="RefSeq" id="WP_377523183.1">
    <property type="nucleotide sequence ID" value="NZ_JBHTLD010000022.1"/>
</dbReference>
<evidence type="ECO:0000256" key="1">
    <source>
        <dbReference type="ARBA" id="ARBA00006484"/>
    </source>
</evidence>
<gene>
    <name evidence="4" type="ORF">ACFQ2O_04345</name>
</gene>
<evidence type="ECO:0000256" key="2">
    <source>
        <dbReference type="ARBA" id="ARBA00023002"/>
    </source>
</evidence>
<dbReference type="InterPro" id="IPR002347">
    <property type="entry name" value="SDR_fam"/>
</dbReference>
<dbReference type="PANTHER" id="PTHR24321">
    <property type="entry name" value="DEHYDROGENASES, SHORT CHAIN"/>
    <property type="match status" value="1"/>
</dbReference>
<dbReference type="PRINTS" id="PR00080">
    <property type="entry name" value="SDRFAMILY"/>
</dbReference>